<evidence type="ECO:0000313" key="3">
    <source>
        <dbReference type="Proteomes" id="UP000298458"/>
    </source>
</evidence>
<dbReference type="Proteomes" id="UP000298458">
    <property type="component" value="Unassembled WGS sequence"/>
</dbReference>
<keyword evidence="3" id="KW-1185">Reference proteome</keyword>
<organism evidence="2 3">
    <name type="scientific">Leptospira fletcheri</name>
    <dbReference type="NCBI Taxonomy" id="2484981"/>
    <lineage>
        <taxon>Bacteria</taxon>
        <taxon>Pseudomonadati</taxon>
        <taxon>Spirochaetota</taxon>
        <taxon>Spirochaetia</taxon>
        <taxon>Leptospirales</taxon>
        <taxon>Leptospiraceae</taxon>
        <taxon>Leptospira</taxon>
    </lineage>
</organism>
<keyword evidence="1" id="KW-0472">Membrane</keyword>
<keyword evidence="1" id="KW-0812">Transmembrane</keyword>
<accession>A0A4R9GAM8</accession>
<evidence type="ECO:0008006" key="4">
    <source>
        <dbReference type="Google" id="ProtNLM"/>
    </source>
</evidence>
<evidence type="ECO:0000313" key="2">
    <source>
        <dbReference type="EMBL" id="TGK08681.1"/>
    </source>
</evidence>
<gene>
    <name evidence="2" type="ORF">EHO60_13935</name>
</gene>
<proteinExistence type="predicted"/>
<dbReference type="RefSeq" id="WP_135768827.1">
    <property type="nucleotide sequence ID" value="NZ_RQET01000010.1"/>
</dbReference>
<comment type="caution">
    <text evidence="2">The sequence shown here is derived from an EMBL/GenBank/DDBJ whole genome shotgun (WGS) entry which is preliminary data.</text>
</comment>
<name>A0A4R9GAM8_9LEPT</name>
<evidence type="ECO:0000256" key="1">
    <source>
        <dbReference type="SAM" id="Phobius"/>
    </source>
</evidence>
<protein>
    <recommendedName>
        <fullName evidence="4">Type II secretion system protein M</fullName>
    </recommendedName>
</protein>
<dbReference type="OrthoDB" id="337786at2"/>
<keyword evidence="1" id="KW-1133">Transmembrane helix</keyword>
<reference evidence="2" key="1">
    <citation type="journal article" date="2019" name="PLoS Negl. Trop. Dis.">
        <title>Revisiting the worldwide diversity of Leptospira species in the environment.</title>
        <authorList>
            <person name="Vincent A.T."/>
            <person name="Schiettekatte O."/>
            <person name="Bourhy P."/>
            <person name="Veyrier F.J."/>
            <person name="Picardeau M."/>
        </authorList>
    </citation>
    <scope>NUCLEOTIDE SEQUENCE [LARGE SCALE GENOMIC DNA]</scope>
    <source>
        <strain evidence="2">SSW15</strain>
    </source>
</reference>
<feature type="transmembrane region" description="Helical" evidence="1">
    <location>
        <begin position="12"/>
        <end position="29"/>
    </location>
</feature>
<sequence>MWEKLEPRERLLLLAAGGMVLLALFFIAGRKVYRLRTELSETVNDTPGQLAKLDKIIGEYMYFSTLDTTGGERDPSEFSGKLEKIFLDHGVKDRISTMKPIPAKDIDKGKYQVLVFDVNFRGVTLESMMKVAYDIDKNKRVNAKVEYFQVSKPYQDRNTYDVNMKIAAYSGKAR</sequence>
<dbReference type="AlphaFoldDB" id="A0A4R9GAM8"/>
<dbReference type="EMBL" id="RQET01000010">
    <property type="protein sequence ID" value="TGK08681.1"/>
    <property type="molecule type" value="Genomic_DNA"/>
</dbReference>